<sequence length="92" mass="10925">MEIPRSSYYKWLKRKPSVREQENRMLTEAMMALYEKVGGIYGYHRLTLHICRETQQRINHKCIQRLMKLKRHSVGDSQKSKEICIVNSSARG</sequence>
<proteinExistence type="predicted"/>
<dbReference type="EMBL" id="CP003355">
    <property type="protein sequence ID" value="AHD05532.1"/>
    <property type="molecule type" value="Genomic_DNA"/>
</dbReference>
<reference evidence="2 3" key="1">
    <citation type="journal article" date="2014" name="PLoS ONE">
        <title>How to Kill the Honey Bee Larva: Genomic Potential and Virulence Mechanisms of Paenibacillus larvae.</title>
        <authorList>
            <person name="Djukic M."/>
            <person name="Brzuszkiewicz E."/>
            <person name="Funfhaus A."/>
            <person name="Voss J."/>
            <person name="Gollnow K."/>
            <person name="Poppinga L."/>
            <person name="Liesegang H."/>
            <person name="Garcia-Gonzalez E."/>
            <person name="Genersch E."/>
            <person name="Daniel R."/>
        </authorList>
    </citation>
    <scope>NUCLEOTIDE SEQUENCE [LARGE SCALE GENOMIC DNA]</scope>
    <source>
        <strain evidence="2 3">DSM 25430</strain>
    </source>
</reference>
<dbReference type="AlphaFoldDB" id="V9W8U1"/>
<dbReference type="KEGG" id="plv:ERIC2_c17140"/>
<feature type="domain" description="HTH-like" evidence="1">
    <location>
        <begin position="21"/>
        <end position="68"/>
    </location>
</feature>
<organism evidence="2 3">
    <name type="scientific">Paenibacillus larvae subsp. larvae DSM 25430</name>
    <dbReference type="NCBI Taxonomy" id="697284"/>
    <lineage>
        <taxon>Bacteria</taxon>
        <taxon>Bacillati</taxon>
        <taxon>Bacillota</taxon>
        <taxon>Bacilli</taxon>
        <taxon>Bacillales</taxon>
        <taxon>Paenibacillaceae</taxon>
        <taxon>Paenibacillus</taxon>
    </lineage>
</organism>
<accession>V9W8U1</accession>
<dbReference type="Pfam" id="PF13276">
    <property type="entry name" value="HTH_21"/>
    <property type="match status" value="1"/>
</dbReference>
<gene>
    <name evidence="2" type="ORF">ERIC2_c17140</name>
</gene>
<keyword evidence="3" id="KW-1185">Reference proteome</keyword>
<dbReference type="eggNOG" id="COG2801">
    <property type="taxonomic scope" value="Bacteria"/>
</dbReference>
<evidence type="ECO:0000313" key="2">
    <source>
        <dbReference type="EMBL" id="AHD05532.1"/>
    </source>
</evidence>
<protein>
    <submittedName>
        <fullName evidence="2">Integrase, catalytic region</fullName>
    </submittedName>
</protein>
<evidence type="ECO:0000259" key="1">
    <source>
        <dbReference type="Pfam" id="PF13276"/>
    </source>
</evidence>
<evidence type="ECO:0000313" key="3">
    <source>
        <dbReference type="Proteomes" id="UP000029431"/>
    </source>
</evidence>
<dbReference type="Proteomes" id="UP000029431">
    <property type="component" value="Chromosome"/>
</dbReference>
<dbReference type="HOGENOM" id="CLU_2410451_0_0_9"/>
<dbReference type="InterPro" id="IPR025948">
    <property type="entry name" value="HTH-like_dom"/>
</dbReference>
<name>V9W8U1_9BACL</name>